<dbReference type="CDD" id="cd04301">
    <property type="entry name" value="NAT_SF"/>
    <property type="match status" value="1"/>
</dbReference>
<dbReference type="OrthoDB" id="2019666at2759"/>
<dbReference type="SUPFAM" id="SSF55729">
    <property type="entry name" value="Acyl-CoA N-acyltransferases (Nat)"/>
    <property type="match status" value="1"/>
</dbReference>
<reference evidence="2" key="1">
    <citation type="submission" date="2020-06" db="EMBL/GenBank/DDBJ databases">
        <authorList>
            <person name="Onetto C."/>
        </authorList>
    </citation>
    <scope>NUCLEOTIDE SEQUENCE</scope>
</reference>
<evidence type="ECO:0000259" key="1">
    <source>
        <dbReference type="Pfam" id="PF00583"/>
    </source>
</evidence>
<dbReference type="Proteomes" id="UP000745764">
    <property type="component" value="Unassembled WGS sequence"/>
</dbReference>
<accession>A0A9N8KH78</accession>
<gene>
    <name evidence="2" type="ORF">AWRI4620_LOCUS2607</name>
</gene>
<dbReference type="InterPro" id="IPR016181">
    <property type="entry name" value="Acyl_CoA_acyltransferase"/>
</dbReference>
<name>A0A9N8KH78_9PEZI</name>
<protein>
    <recommendedName>
        <fullName evidence="1">N-acetyltransferase domain-containing protein</fullName>
    </recommendedName>
</protein>
<feature type="domain" description="N-acetyltransferase" evidence="1">
    <location>
        <begin position="57"/>
        <end position="117"/>
    </location>
</feature>
<keyword evidence="3" id="KW-1185">Reference proteome</keyword>
<dbReference type="AlphaFoldDB" id="A0A9N8KH78"/>
<organism evidence="2 3">
    <name type="scientific">Aureobasidium uvarum</name>
    <dbReference type="NCBI Taxonomy" id="2773716"/>
    <lineage>
        <taxon>Eukaryota</taxon>
        <taxon>Fungi</taxon>
        <taxon>Dikarya</taxon>
        <taxon>Ascomycota</taxon>
        <taxon>Pezizomycotina</taxon>
        <taxon>Dothideomycetes</taxon>
        <taxon>Dothideomycetidae</taxon>
        <taxon>Dothideales</taxon>
        <taxon>Saccotheciaceae</taxon>
        <taxon>Aureobasidium</taxon>
    </lineage>
</organism>
<dbReference type="EMBL" id="CAINUL010000002">
    <property type="protein sequence ID" value="CAD0108352.1"/>
    <property type="molecule type" value="Genomic_DNA"/>
</dbReference>
<proteinExistence type="predicted"/>
<evidence type="ECO:0000313" key="3">
    <source>
        <dbReference type="Proteomes" id="UP000745764"/>
    </source>
</evidence>
<sequence length="234" mass="26005">MISYTVHEDVNIIDKKLQDIATLFSENYGIWSSAAQGKSKGQRIRSSPTRLRSDCLPEAPARSFLVQAKDGDLLLGHVLATRWIFQGMKMCWITQLCVCKAYRNQGLATKLLAKLSENNDDDGFGILTSHPFAISAALRALGDGLDQTKLCTISDRIRDIMASCPVNYVRTAELRGSLFDSDVDDGTVFCADTKFFVDHAEPDTALKTVQSKGIKWPFGRLPEGHEFLAFIERP</sequence>
<evidence type="ECO:0000313" key="2">
    <source>
        <dbReference type="EMBL" id="CAD0108352.1"/>
    </source>
</evidence>
<dbReference type="Gene3D" id="3.40.630.30">
    <property type="match status" value="1"/>
</dbReference>
<dbReference type="GO" id="GO:0016747">
    <property type="term" value="F:acyltransferase activity, transferring groups other than amino-acyl groups"/>
    <property type="evidence" value="ECO:0007669"/>
    <property type="project" value="InterPro"/>
</dbReference>
<dbReference type="InterPro" id="IPR000182">
    <property type="entry name" value="GNAT_dom"/>
</dbReference>
<dbReference type="Pfam" id="PF00583">
    <property type="entry name" value="Acetyltransf_1"/>
    <property type="match status" value="1"/>
</dbReference>
<comment type="caution">
    <text evidence="2">The sequence shown here is derived from an EMBL/GenBank/DDBJ whole genome shotgun (WGS) entry which is preliminary data.</text>
</comment>